<dbReference type="EMBL" id="JYNV01000237">
    <property type="protein sequence ID" value="KZM21830.1"/>
    <property type="molecule type" value="Genomic_DNA"/>
</dbReference>
<dbReference type="AlphaFoldDB" id="A0A163BL05"/>
<evidence type="ECO:0000313" key="2">
    <source>
        <dbReference type="EMBL" id="KZM21830.1"/>
    </source>
</evidence>
<name>A0A163BL05_DIDRA</name>
<evidence type="ECO:0000313" key="3">
    <source>
        <dbReference type="Proteomes" id="UP000076837"/>
    </source>
</evidence>
<organism evidence="2 3">
    <name type="scientific">Didymella rabiei</name>
    <name type="common">Chickpea ascochyta blight fungus</name>
    <name type="synonym">Mycosphaerella rabiei</name>
    <dbReference type="NCBI Taxonomy" id="5454"/>
    <lineage>
        <taxon>Eukaryota</taxon>
        <taxon>Fungi</taxon>
        <taxon>Dikarya</taxon>
        <taxon>Ascomycota</taxon>
        <taxon>Pezizomycotina</taxon>
        <taxon>Dothideomycetes</taxon>
        <taxon>Pleosporomycetidae</taxon>
        <taxon>Pleosporales</taxon>
        <taxon>Pleosporineae</taxon>
        <taxon>Didymellaceae</taxon>
        <taxon>Ascochyta</taxon>
    </lineage>
</organism>
<proteinExistence type="predicted"/>
<feature type="region of interest" description="Disordered" evidence="1">
    <location>
        <begin position="115"/>
        <end position="186"/>
    </location>
</feature>
<protein>
    <submittedName>
        <fullName evidence="2">Uncharacterized protein</fullName>
    </submittedName>
</protein>
<evidence type="ECO:0000256" key="1">
    <source>
        <dbReference type="SAM" id="MobiDB-lite"/>
    </source>
</evidence>
<comment type="caution">
    <text evidence="2">The sequence shown here is derived from an EMBL/GenBank/DDBJ whole genome shotgun (WGS) entry which is preliminary data.</text>
</comment>
<sequence length="186" mass="20164">MPPKKTPSEAGETKFGWTAENDRLLLILTMGRTLTTDDYSRLVDAIPGSNYNGVRIRASRMRIEQRSRFEALGWRNVEGVVKGVKINAKANTVLAAAGIEGSERTAKMTAETAEIAETAKTTSTKRKTNSETDGDDNDSKCDVETRGEAKKARVKKGGERSGAAEVAKQEEGEEDEDGGGEIKIEV</sequence>
<keyword evidence="3" id="KW-1185">Reference proteome</keyword>
<feature type="compositionally biased region" description="Basic and acidic residues" evidence="1">
    <location>
        <begin position="137"/>
        <end position="159"/>
    </location>
</feature>
<dbReference type="Proteomes" id="UP000076837">
    <property type="component" value="Unassembled WGS sequence"/>
</dbReference>
<gene>
    <name evidence="2" type="ORF">ST47_g7032</name>
</gene>
<accession>A0A163BL05</accession>
<reference evidence="2 3" key="1">
    <citation type="journal article" date="2016" name="Sci. Rep.">
        <title>Draft genome sequencing and secretome analysis of fungal phytopathogen Ascochyta rabiei provides insight into the necrotrophic effector repertoire.</title>
        <authorList>
            <person name="Verma S."/>
            <person name="Gazara R.K."/>
            <person name="Nizam S."/>
            <person name="Parween S."/>
            <person name="Chattopadhyay D."/>
            <person name="Verma P.K."/>
        </authorList>
    </citation>
    <scope>NUCLEOTIDE SEQUENCE [LARGE SCALE GENOMIC DNA]</scope>
    <source>
        <strain evidence="2 3">ArDII</strain>
    </source>
</reference>